<dbReference type="Proteomes" id="UP000692954">
    <property type="component" value="Unassembled WGS sequence"/>
</dbReference>
<dbReference type="InterPro" id="IPR019319">
    <property type="entry name" value="Plg-R(KT)"/>
</dbReference>
<dbReference type="EMBL" id="CAJJDN010000022">
    <property type="protein sequence ID" value="CAD8066873.1"/>
    <property type="molecule type" value="Genomic_DNA"/>
</dbReference>
<feature type="transmembrane region" description="Helical" evidence="1">
    <location>
        <begin position="46"/>
        <end position="66"/>
    </location>
</feature>
<name>A0A8S1LND7_9CILI</name>
<evidence type="ECO:0000256" key="1">
    <source>
        <dbReference type="SAM" id="Phobius"/>
    </source>
</evidence>
<dbReference type="Pfam" id="PF10166">
    <property type="entry name" value="DUF2368"/>
    <property type="match status" value="1"/>
</dbReference>
<evidence type="ECO:0000313" key="3">
    <source>
        <dbReference type="Proteomes" id="UP000692954"/>
    </source>
</evidence>
<proteinExistence type="predicted"/>
<keyword evidence="1" id="KW-0472">Membrane</keyword>
<evidence type="ECO:0008006" key="4">
    <source>
        <dbReference type="Google" id="ProtNLM"/>
    </source>
</evidence>
<reference evidence="2" key="1">
    <citation type="submission" date="2021-01" db="EMBL/GenBank/DDBJ databases">
        <authorList>
            <consortium name="Genoscope - CEA"/>
            <person name="William W."/>
        </authorList>
    </citation>
    <scope>NUCLEOTIDE SEQUENCE</scope>
</reference>
<evidence type="ECO:0000313" key="2">
    <source>
        <dbReference type="EMBL" id="CAD8066873.1"/>
    </source>
</evidence>
<organism evidence="2 3">
    <name type="scientific">Paramecium sonneborni</name>
    <dbReference type="NCBI Taxonomy" id="65129"/>
    <lineage>
        <taxon>Eukaryota</taxon>
        <taxon>Sar</taxon>
        <taxon>Alveolata</taxon>
        <taxon>Ciliophora</taxon>
        <taxon>Intramacronucleata</taxon>
        <taxon>Oligohymenophorea</taxon>
        <taxon>Peniculida</taxon>
        <taxon>Parameciidae</taxon>
        <taxon>Paramecium</taxon>
    </lineage>
</organism>
<keyword evidence="1" id="KW-0812">Transmembrane</keyword>
<gene>
    <name evidence="2" type="ORF">PSON_ATCC_30995.1.T0220153</name>
</gene>
<keyword evidence="1" id="KW-1133">Transmembrane helix</keyword>
<sequence length="139" mass="16429">MGQTIANSMKENQKEMQKEMQKKQLEMLLKQRQTQLAIQFASGKEFFHWFASFYTIIFPLCIIGALKKKNPLPLIPLVPLGFVCGYQYDMYYGNKMERIKKEAERLIDQEPQLFYFPKNAHIVSQEEYQEILGININKK</sequence>
<dbReference type="PANTHER" id="PTHR13411">
    <property type="entry name" value="PLASMINOGEN RECEPTOR (KT)"/>
    <property type="match status" value="1"/>
</dbReference>
<comment type="caution">
    <text evidence="2">The sequence shown here is derived from an EMBL/GenBank/DDBJ whole genome shotgun (WGS) entry which is preliminary data.</text>
</comment>
<protein>
    <recommendedName>
        <fullName evidence="4">Plasminogen receptor (KT)</fullName>
    </recommendedName>
</protein>
<dbReference type="PANTHER" id="PTHR13411:SF6">
    <property type="entry name" value="PLASMINOGEN RECEPTOR (KT)"/>
    <property type="match status" value="1"/>
</dbReference>
<feature type="transmembrane region" description="Helical" evidence="1">
    <location>
        <begin position="72"/>
        <end position="91"/>
    </location>
</feature>
<accession>A0A8S1LND7</accession>
<keyword evidence="3" id="KW-1185">Reference proteome</keyword>
<dbReference type="OrthoDB" id="308865at2759"/>
<dbReference type="AlphaFoldDB" id="A0A8S1LND7"/>
<dbReference type="GO" id="GO:0005886">
    <property type="term" value="C:plasma membrane"/>
    <property type="evidence" value="ECO:0007669"/>
    <property type="project" value="InterPro"/>
</dbReference>